<feature type="domain" description="Glycosyltransferase 2-like" evidence="1">
    <location>
        <begin position="10"/>
        <end position="164"/>
    </location>
</feature>
<dbReference type="AlphaFoldDB" id="A0A450TYS3"/>
<dbReference type="GO" id="GO:0016740">
    <property type="term" value="F:transferase activity"/>
    <property type="evidence" value="ECO:0007669"/>
    <property type="project" value="UniProtKB-KW"/>
</dbReference>
<dbReference type="EMBL" id="CAADFE010000068">
    <property type="protein sequence ID" value="VFJ75036.1"/>
    <property type="molecule type" value="Genomic_DNA"/>
</dbReference>
<evidence type="ECO:0000313" key="2">
    <source>
        <dbReference type="EMBL" id="VFJ75036.1"/>
    </source>
</evidence>
<name>A0A450TYS3_9GAMM</name>
<reference evidence="2" key="1">
    <citation type="submission" date="2019-02" db="EMBL/GenBank/DDBJ databases">
        <authorList>
            <person name="Gruber-Vodicka R. H."/>
            <person name="Seah K. B. B."/>
        </authorList>
    </citation>
    <scope>NUCLEOTIDE SEQUENCE</scope>
    <source>
        <strain evidence="2">BECK_BZ131</strain>
    </source>
</reference>
<gene>
    <name evidence="2" type="ORF">BECKFW1821C_GA0114237_10686</name>
</gene>
<dbReference type="Pfam" id="PF00535">
    <property type="entry name" value="Glycos_transf_2"/>
    <property type="match status" value="1"/>
</dbReference>
<dbReference type="PANTHER" id="PTHR43685:SF11">
    <property type="entry name" value="GLYCOSYLTRANSFERASE TAGX-RELATED"/>
    <property type="match status" value="1"/>
</dbReference>
<dbReference type="InterPro" id="IPR001173">
    <property type="entry name" value="Glyco_trans_2-like"/>
</dbReference>
<keyword evidence="2" id="KW-0808">Transferase</keyword>
<protein>
    <submittedName>
        <fullName evidence="2">Glycosyltransferase involved in cell wall bisynthesis</fullName>
    </submittedName>
</protein>
<dbReference type="Gene3D" id="3.90.550.10">
    <property type="entry name" value="Spore Coat Polysaccharide Biosynthesis Protein SpsA, Chain A"/>
    <property type="match status" value="1"/>
</dbReference>
<dbReference type="SUPFAM" id="SSF53448">
    <property type="entry name" value="Nucleotide-diphospho-sugar transferases"/>
    <property type="match status" value="1"/>
</dbReference>
<dbReference type="InterPro" id="IPR029044">
    <property type="entry name" value="Nucleotide-diphossugar_trans"/>
</dbReference>
<accession>A0A450TYS3</accession>
<evidence type="ECO:0000259" key="1">
    <source>
        <dbReference type="Pfam" id="PF00535"/>
    </source>
</evidence>
<dbReference type="InterPro" id="IPR050834">
    <property type="entry name" value="Glycosyltransf_2"/>
</dbReference>
<organism evidence="2">
    <name type="scientific">Candidatus Kentrum sp. FW</name>
    <dbReference type="NCBI Taxonomy" id="2126338"/>
    <lineage>
        <taxon>Bacteria</taxon>
        <taxon>Pseudomonadati</taxon>
        <taxon>Pseudomonadota</taxon>
        <taxon>Gammaproteobacteria</taxon>
        <taxon>Candidatus Kentrum</taxon>
    </lineage>
</organism>
<dbReference type="PANTHER" id="PTHR43685">
    <property type="entry name" value="GLYCOSYLTRANSFERASE"/>
    <property type="match status" value="1"/>
</dbReference>
<sequence length="411" mass="46137">MNDQKPPLVSVIIPCYNHGRFVAEAIGSVLGQSHSPVEIIVVDDGSTDDSAQVIATFGDRVRLLRQENLGPSAARNTGFLASQGEFITFLDADDLYEADFITRLLSVFDRDPACLAAYCQDRFIREDGQPLPVAGHFVIPRPEEMHAALLLEFHIPPACILARRICYEKEAGLFEPQLRYHEDWEMALRIARTGKLAGIPDVLMHRRIVSGSLSRRTAPAQRHEARLALLQKHIGMDDAEPGRLTPHQRHAYGHAYLTAAAEYLGQKDRTRAHRYLQRAFALAPDLIHRVSSYLMLCLPEQQSGEESPELPNTPSSLAQFLEGVFDDPDTPTTVRECRNEALAHLDVILGLISYQSGDPLAACHFFLGALTRYPQYTFIREPVLPPYPSDWDIGLFQQLKARHQDLFPEMP</sequence>
<dbReference type="CDD" id="cd00761">
    <property type="entry name" value="Glyco_tranf_GTA_type"/>
    <property type="match status" value="1"/>
</dbReference>
<proteinExistence type="predicted"/>